<reference evidence="2" key="1">
    <citation type="submission" date="2023-10" db="EMBL/GenBank/DDBJ databases">
        <authorList>
            <person name="Chen Y."/>
            <person name="Shah S."/>
            <person name="Dougan E. K."/>
            <person name="Thang M."/>
            <person name="Chan C."/>
        </authorList>
    </citation>
    <scope>NUCLEOTIDE SEQUENCE [LARGE SCALE GENOMIC DNA]</scope>
</reference>
<keyword evidence="3" id="KW-1185">Reference proteome</keyword>
<feature type="transmembrane region" description="Helical" evidence="1">
    <location>
        <begin position="178"/>
        <end position="196"/>
    </location>
</feature>
<organism evidence="2 3">
    <name type="scientific">Prorocentrum cordatum</name>
    <dbReference type="NCBI Taxonomy" id="2364126"/>
    <lineage>
        <taxon>Eukaryota</taxon>
        <taxon>Sar</taxon>
        <taxon>Alveolata</taxon>
        <taxon>Dinophyceae</taxon>
        <taxon>Prorocentrales</taxon>
        <taxon>Prorocentraceae</taxon>
        <taxon>Prorocentrum</taxon>
    </lineage>
</organism>
<feature type="non-terminal residue" evidence="2">
    <location>
        <position position="252"/>
    </location>
</feature>
<dbReference type="EMBL" id="CAUYUJ010016181">
    <property type="protein sequence ID" value="CAK0862656.1"/>
    <property type="molecule type" value="Genomic_DNA"/>
</dbReference>
<sequence length="252" mass="27196">AGKLKRERSIRAQQAAAKVEATVAFPWMSVLEKIAVKPGTVALYQRTLRLFLEHCQRLGLTWACHDELDAITVGYMNAMYLEGHGADEASRLLAALGYVFPELNKGARLALPRSTRCAVSWSRRAPAQSRLPLPRPAALAIAGGIIMLGIPRMAILVAVSHACYLRPIEAMALLGKSIVAAVPVAGAGYTMMGLVLHETSLGVPGKTGAFDDAATIDDRWLWEPLLGLKAAGHAESTLWDFSSELHREVFSA</sequence>
<keyword evidence="1" id="KW-1133">Transmembrane helix</keyword>
<gene>
    <name evidence="2" type="ORF">PCOR1329_LOCUS51010</name>
</gene>
<evidence type="ECO:0000313" key="3">
    <source>
        <dbReference type="Proteomes" id="UP001189429"/>
    </source>
</evidence>
<name>A0ABN9URX8_9DINO</name>
<evidence type="ECO:0000313" key="2">
    <source>
        <dbReference type="EMBL" id="CAK0862656.1"/>
    </source>
</evidence>
<feature type="non-terminal residue" evidence="2">
    <location>
        <position position="1"/>
    </location>
</feature>
<evidence type="ECO:0000256" key="1">
    <source>
        <dbReference type="SAM" id="Phobius"/>
    </source>
</evidence>
<comment type="caution">
    <text evidence="2">The sequence shown here is derived from an EMBL/GenBank/DDBJ whole genome shotgun (WGS) entry which is preliminary data.</text>
</comment>
<protein>
    <recommendedName>
        <fullName evidence="4">Core-binding (CB) domain-containing protein</fullName>
    </recommendedName>
</protein>
<feature type="transmembrane region" description="Helical" evidence="1">
    <location>
        <begin position="137"/>
        <end position="158"/>
    </location>
</feature>
<accession>A0ABN9URX8</accession>
<keyword evidence="1" id="KW-0472">Membrane</keyword>
<keyword evidence="1" id="KW-0812">Transmembrane</keyword>
<evidence type="ECO:0008006" key="4">
    <source>
        <dbReference type="Google" id="ProtNLM"/>
    </source>
</evidence>
<dbReference type="Proteomes" id="UP001189429">
    <property type="component" value="Unassembled WGS sequence"/>
</dbReference>
<proteinExistence type="predicted"/>